<dbReference type="STRING" id="36842.SAMN02194393_02271"/>
<evidence type="ECO:0000256" key="1">
    <source>
        <dbReference type="PIRSR" id="PIRSR001359-1"/>
    </source>
</evidence>
<dbReference type="Proteomes" id="UP000190285">
    <property type="component" value="Unassembled WGS sequence"/>
</dbReference>
<gene>
    <name evidence="4" type="ORF">SAMN02194393_02271</name>
</gene>
<protein>
    <submittedName>
        <fullName evidence="4">Fructose-bisphosphate aldolase, class II</fullName>
    </submittedName>
</protein>
<organism evidence="4 5">
    <name type="scientific">Maledivibacter halophilus</name>
    <dbReference type="NCBI Taxonomy" id="36842"/>
    <lineage>
        <taxon>Bacteria</taxon>
        <taxon>Bacillati</taxon>
        <taxon>Bacillota</taxon>
        <taxon>Clostridia</taxon>
        <taxon>Peptostreptococcales</taxon>
        <taxon>Caminicellaceae</taxon>
        <taxon>Maledivibacter</taxon>
    </lineage>
</organism>
<dbReference type="AlphaFoldDB" id="A0A1T5L1P2"/>
<dbReference type="GO" id="GO:0008270">
    <property type="term" value="F:zinc ion binding"/>
    <property type="evidence" value="ECO:0007669"/>
    <property type="project" value="InterPro"/>
</dbReference>
<keyword evidence="5" id="KW-1185">Reference proteome</keyword>
<dbReference type="GO" id="GO:0005975">
    <property type="term" value="P:carbohydrate metabolic process"/>
    <property type="evidence" value="ECO:0007669"/>
    <property type="project" value="InterPro"/>
</dbReference>
<reference evidence="5" key="1">
    <citation type="submission" date="2017-02" db="EMBL/GenBank/DDBJ databases">
        <authorList>
            <person name="Varghese N."/>
            <person name="Submissions S."/>
        </authorList>
    </citation>
    <scope>NUCLEOTIDE SEQUENCE [LARGE SCALE GENOMIC DNA]</scope>
    <source>
        <strain evidence="5">M1</strain>
    </source>
</reference>
<feature type="binding site" evidence="2">
    <location>
        <begin position="208"/>
        <end position="210"/>
    </location>
    <ligand>
        <name>dihydroxyacetone phosphate</name>
        <dbReference type="ChEBI" id="CHEBI:57642"/>
    </ligand>
</feature>
<dbReference type="RefSeq" id="WP_079491728.1">
    <property type="nucleotide sequence ID" value="NZ_FUZT01000005.1"/>
</dbReference>
<feature type="active site" description="Proton donor" evidence="1">
    <location>
        <position position="81"/>
    </location>
</feature>
<evidence type="ECO:0000313" key="5">
    <source>
        <dbReference type="Proteomes" id="UP000190285"/>
    </source>
</evidence>
<dbReference type="PANTHER" id="PTHR30304">
    <property type="entry name" value="D-TAGATOSE-1,6-BISPHOSPHATE ALDOLASE"/>
    <property type="match status" value="1"/>
</dbReference>
<dbReference type="EMBL" id="FUZT01000005">
    <property type="protein sequence ID" value="SKC69539.1"/>
    <property type="molecule type" value="Genomic_DNA"/>
</dbReference>
<feature type="binding site" evidence="2">
    <location>
        <begin position="229"/>
        <end position="232"/>
    </location>
    <ligand>
        <name>dihydroxyacetone phosphate</name>
        <dbReference type="ChEBI" id="CHEBI:57642"/>
    </ligand>
</feature>
<dbReference type="PROSITE" id="PS00806">
    <property type="entry name" value="ALDOLASE_CLASS_II_2"/>
    <property type="match status" value="1"/>
</dbReference>
<dbReference type="CDD" id="cd00947">
    <property type="entry name" value="TBP_aldolase_IIB"/>
    <property type="match status" value="1"/>
</dbReference>
<evidence type="ECO:0000256" key="2">
    <source>
        <dbReference type="PIRSR" id="PIRSR001359-2"/>
    </source>
</evidence>
<dbReference type="PANTHER" id="PTHR30304:SF0">
    <property type="entry name" value="D-TAGATOSE-1,6-BISPHOSPHATE ALDOLASE SUBUNIT GATY-RELATED"/>
    <property type="match status" value="1"/>
</dbReference>
<keyword evidence="3" id="KW-0862">Zinc</keyword>
<feature type="binding site" evidence="2">
    <location>
        <position position="180"/>
    </location>
    <ligand>
        <name>dihydroxyacetone phosphate</name>
        <dbReference type="ChEBI" id="CHEBI:57642"/>
    </ligand>
</feature>
<dbReference type="SUPFAM" id="SSF51569">
    <property type="entry name" value="Aldolase"/>
    <property type="match status" value="1"/>
</dbReference>
<dbReference type="InterPro" id="IPR013785">
    <property type="entry name" value="Aldolase_TIM"/>
</dbReference>
<feature type="binding site" evidence="3">
    <location>
        <position position="179"/>
    </location>
    <ligand>
        <name>Zn(2+)</name>
        <dbReference type="ChEBI" id="CHEBI:29105"/>
        <label>1</label>
        <note>catalytic</note>
    </ligand>
</feature>
<dbReference type="Pfam" id="PF01116">
    <property type="entry name" value="F_bP_aldolase"/>
    <property type="match status" value="1"/>
</dbReference>
<dbReference type="InterPro" id="IPR050246">
    <property type="entry name" value="Class_II_FBP_aldolase"/>
</dbReference>
<dbReference type="PIRSF" id="PIRSF001359">
    <property type="entry name" value="F_bP_aldolase_II"/>
    <property type="match status" value="1"/>
</dbReference>
<dbReference type="PROSITE" id="PS00602">
    <property type="entry name" value="ALDOLASE_CLASS_II_1"/>
    <property type="match status" value="1"/>
</dbReference>
<name>A0A1T5L1P2_9FIRM</name>
<feature type="binding site" evidence="3">
    <location>
        <position position="207"/>
    </location>
    <ligand>
        <name>Zn(2+)</name>
        <dbReference type="ChEBI" id="CHEBI:29105"/>
        <label>1</label>
        <note>catalytic</note>
    </ligand>
</feature>
<evidence type="ECO:0000313" key="4">
    <source>
        <dbReference type="EMBL" id="SKC69539.1"/>
    </source>
</evidence>
<feature type="binding site" evidence="3">
    <location>
        <position position="133"/>
    </location>
    <ligand>
        <name>Zn(2+)</name>
        <dbReference type="ChEBI" id="CHEBI:29105"/>
        <label>2</label>
    </ligand>
</feature>
<accession>A0A1T5L1P2</accession>
<dbReference type="NCBIfam" id="TIGR00167">
    <property type="entry name" value="cbbA"/>
    <property type="match status" value="1"/>
</dbReference>
<keyword evidence="3" id="KW-0479">Metal-binding</keyword>
<dbReference type="GO" id="GO:0016832">
    <property type="term" value="F:aldehyde-lyase activity"/>
    <property type="evidence" value="ECO:0007669"/>
    <property type="project" value="InterPro"/>
</dbReference>
<feature type="binding site" evidence="3">
    <location>
        <position position="103"/>
    </location>
    <ligand>
        <name>Zn(2+)</name>
        <dbReference type="ChEBI" id="CHEBI:29105"/>
        <label>2</label>
    </ligand>
</feature>
<dbReference type="OrthoDB" id="9803995at2"/>
<dbReference type="Gene3D" id="3.20.20.70">
    <property type="entry name" value="Aldolase class I"/>
    <property type="match status" value="1"/>
</dbReference>
<dbReference type="InterPro" id="IPR000771">
    <property type="entry name" value="FBA_II"/>
</dbReference>
<feature type="binding site" evidence="3">
    <location>
        <position position="82"/>
    </location>
    <ligand>
        <name>Zn(2+)</name>
        <dbReference type="ChEBI" id="CHEBI:29105"/>
        <label>1</label>
        <note>catalytic</note>
    </ligand>
</feature>
<evidence type="ECO:0000256" key="3">
    <source>
        <dbReference type="PIRSR" id="PIRSR001359-3"/>
    </source>
</evidence>
<comment type="cofactor">
    <cofactor evidence="3">
        <name>Zn(2+)</name>
        <dbReference type="ChEBI" id="CHEBI:29105"/>
    </cofactor>
    <text evidence="3">Binds 2 Zn(2+) ions per subunit. One is catalytic and the other provides a structural contribution.</text>
</comment>
<proteinExistence type="predicted"/>
<sequence>MIGDMKIELSKAKKNKYAIPAFNAINPLMIKKYIEVANSLQAPIIISLAEAHLEYMELEEALYSYEHYASKTNVPIILHLDHGQSIEVVKQAINLGFPSVMIDGSMHDFDTNVKMTKEIIEYSQLKGIAVEAEIGHVGAGENYETDELTDSIYTSVEDAVEFVNQTNVNSLAVSIGTAHGHYKGIPKLNFNRLNDINKSVDIPLVLHGGSSSGDDNLRKTIEFGISKINVFTDVVTSINKQMDCGKDYFTVLDQINLGIENCLKHYIDLFGTRKWSEIND</sequence>